<dbReference type="OrthoDB" id="1606438at2759"/>
<evidence type="ECO:0000259" key="5">
    <source>
        <dbReference type="Pfam" id="PF00891"/>
    </source>
</evidence>
<evidence type="ECO:0000256" key="4">
    <source>
        <dbReference type="ARBA" id="ARBA00038277"/>
    </source>
</evidence>
<dbReference type="Pfam" id="PF00891">
    <property type="entry name" value="Methyltransf_2"/>
    <property type="match status" value="1"/>
</dbReference>
<gene>
    <name evidence="6" type="ORF">PV07_06377</name>
</gene>
<protein>
    <recommendedName>
        <fullName evidence="5">O-methyltransferase C-terminal domain-containing protein</fullName>
    </recommendedName>
</protein>
<proteinExistence type="inferred from homology"/>
<evidence type="ECO:0000256" key="1">
    <source>
        <dbReference type="ARBA" id="ARBA00022603"/>
    </source>
</evidence>
<reference evidence="6 7" key="1">
    <citation type="submission" date="2015-01" db="EMBL/GenBank/DDBJ databases">
        <title>The Genome Sequence of Cladophialophora immunda CBS83496.</title>
        <authorList>
            <consortium name="The Broad Institute Genomics Platform"/>
            <person name="Cuomo C."/>
            <person name="de Hoog S."/>
            <person name="Gorbushina A."/>
            <person name="Stielow B."/>
            <person name="Teixiera M."/>
            <person name="Abouelleil A."/>
            <person name="Chapman S.B."/>
            <person name="Priest M."/>
            <person name="Young S.K."/>
            <person name="Wortman J."/>
            <person name="Nusbaum C."/>
            <person name="Birren B."/>
        </authorList>
    </citation>
    <scope>NUCLEOTIDE SEQUENCE [LARGE SCALE GENOMIC DNA]</scope>
    <source>
        <strain evidence="6 7">CBS 83496</strain>
    </source>
</reference>
<dbReference type="GeneID" id="27345571"/>
<dbReference type="PROSITE" id="PS51683">
    <property type="entry name" value="SAM_OMT_II"/>
    <property type="match status" value="1"/>
</dbReference>
<dbReference type="HOGENOM" id="CLU_005533_1_4_1"/>
<dbReference type="PANTHER" id="PTHR43712:SF5">
    <property type="entry name" value="O-METHYLTRANSFERASE ASQN-RELATED"/>
    <property type="match status" value="1"/>
</dbReference>
<dbReference type="InterPro" id="IPR016461">
    <property type="entry name" value="COMT-like"/>
</dbReference>
<dbReference type="AlphaFoldDB" id="A0A0D2D4P0"/>
<organism evidence="6 7">
    <name type="scientific">Cladophialophora immunda</name>
    <dbReference type="NCBI Taxonomy" id="569365"/>
    <lineage>
        <taxon>Eukaryota</taxon>
        <taxon>Fungi</taxon>
        <taxon>Dikarya</taxon>
        <taxon>Ascomycota</taxon>
        <taxon>Pezizomycotina</taxon>
        <taxon>Eurotiomycetes</taxon>
        <taxon>Chaetothyriomycetidae</taxon>
        <taxon>Chaetothyriales</taxon>
        <taxon>Herpotrichiellaceae</taxon>
        <taxon>Cladophialophora</taxon>
    </lineage>
</organism>
<evidence type="ECO:0000256" key="2">
    <source>
        <dbReference type="ARBA" id="ARBA00022679"/>
    </source>
</evidence>
<dbReference type="InterPro" id="IPR001077">
    <property type="entry name" value="COMT_C"/>
</dbReference>
<dbReference type="SUPFAM" id="SSF53335">
    <property type="entry name" value="S-adenosyl-L-methionine-dependent methyltransferases"/>
    <property type="match status" value="1"/>
</dbReference>
<dbReference type="VEuPathDB" id="FungiDB:PV07_06377"/>
<keyword evidence="3" id="KW-0949">S-adenosyl-L-methionine</keyword>
<dbReference type="InterPro" id="IPR036388">
    <property type="entry name" value="WH-like_DNA-bd_sf"/>
</dbReference>
<evidence type="ECO:0000313" key="6">
    <source>
        <dbReference type="EMBL" id="KIW30649.1"/>
    </source>
</evidence>
<dbReference type="InterPro" id="IPR036390">
    <property type="entry name" value="WH_DNA-bd_sf"/>
</dbReference>
<dbReference type="PANTHER" id="PTHR43712">
    <property type="entry name" value="PUTATIVE (AFU_ORTHOLOGUE AFUA_4G14580)-RELATED"/>
    <property type="match status" value="1"/>
</dbReference>
<sequence length="430" mass="47188">MATPSLVDIATEILEAAKALQHGLDEKSLSQPSFEATGPRDYHDAAAYPEIVRARARLLDASQSIFALARGPTETLRALVSTDRTNLVVLGAIDQLKLAEAVPLDAPIAVETLASKLQLHRAPLQRILWYAYSLHMFYEPKPGYVAHTALSAAIPSFSPYIQLTLSLPVMLGGMKVGDSLRVDSGESEASRPEIPVHLAFPQHKDYWHTIQQEPDGMAKFSAAMRVVGQAIVGPKYTQYTQGFDWAGLGEAVVVDMGGGNGHISVPIARAHPNLEIIVQDLETNAEPAKAAIPDELRGRVTFQAQDFFQPQPAGLVRSPPTVYLLSRVLHDWPDGDCVRILQNLVPVMAKGKTKLFVVDRVLPDKPGEIPVHQEALMRSLDLLMYNLVGGKERSLQEWKALFKEADARLKIARVEIPLNSDLGMLEVELE</sequence>
<name>A0A0D2D4P0_9EURO</name>
<dbReference type="GO" id="GO:0032259">
    <property type="term" value="P:methylation"/>
    <property type="evidence" value="ECO:0007669"/>
    <property type="project" value="UniProtKB-KW"/>
</dbReference>
<dbReference type="EMBL" id="KN847042">
    <property type="protein sequence ID" value="KIW30649.1"/>
    <property type="molecule type" value="Genomic_DNA"/>
</dbReference>
<evidence type="ECO:0000313" key="7">
    <source>
        <dbReference type="Proteomes" id="UP000054466"/>
    </source>
</evidence>
<dbReference type="GO" id="GO:0008171">
    <property type="term" value="F:O-methyltransferase activity"/>
    <property type="evidence" value="ECO:0007669"/>
    <property type="project" value="InterPro"/>
</dbReference>
<keyword evidence="7" id="KW-1185">Reference proteome</keyword>
<dbReference type="InterPro" id="IPR029063">
    <property type="entry name" value="SAM-dependent_MTases_sf"/>
</dbReference>
<dbReference type="Gene3D" id="1.10.10.10">
    <property type="entry name" value="Winged helix-like DNA-binding domain superfamily/Winged helix DNA-binding domain"/>
    <property type="match status" value="1"/>
</dbReference>
<dbReference type="RefSeq" id="XP_016250865.1">
    <property type="nucleotide sequence ID" value="XM_016393346.1"/>
</dbReference>
<evidence type="ECO:0000256" key="3">
    <source>
        <dbReference type="ARBA" id="ARBA00022691"/>
    </source>
</evidence>
<comment type="similarity">
    <text evidence="4">Belongs to the class I-like SAM-binding methyltransferase superfamily. Cation-independent O-methyltransferase family.</text>
</comment>
<dbReference type="Gene3D" id="3.40.50.150">
    <property type="entry name" value="Vaccinia Virus protein VP39"/>
    <property type="match status" value="1"/>
</dbReference>
<accession>A0A0D2D4P0</accession>
<dbReference type="SUPFAM" id="SSF46785">
    <property type="entry name" value="Winged helix' DNA-binding domain"/>
    <property type="match status" value="1"/>
</dbReference>
<keyword evidence="1" id="KW-0489">Methyltransferase</keyword>
<feature type="domain" description="O-methyltransferase C-terminal" evidence="5">
    <location>
        <begin position="206"/>
        <end position="405"/>
    </location>
</feature>
<keyword evidence="2" id="KW-0808">Transferase</keyword>
<dbReference type="Proteomes" id="UP000054466">
    <property type="component" value="Unassembled WGS sequence"/>
</dbReference>